<dbReference type="Proteomes" id="UP001213000">
    <property type="component" value="Unassembled WGS sequence"/>
</dbReference>
<feature type="compositionally biased region" description="Low complexity" evidence="1">
    <location>
        <begin position="402"/>
        <end position="416"/>
    </location>
</feature>
<organism evidence="2 3">
    <name type="scientific">Leucocoprinus birnbaumii</name>
    <dbReference type="NCBI Taxonomy" id="56174"/>
    <lineage>
        <taxon>Eukaryota</taxon>
        <taxon>Fungi</taxon>
        <taxon>Dikarya</taxon>
        <taxon>Basidiomycota</taxon>
        <taxon>Agaricomycotina</taxon>
        <taxon>Agaricomycetes</taxon>
        <taxon>Agaricomycetidae</taxon>
        <taxon>Agaricales</taxon>
        <taxon>Agaricineae</taxon>
        <taxon>Agaricaceae</taxon>
        <taxon>Leucocoprinus</taxon>
    </lineage>
</organism>
<feature type="compositionally biased region" description="Basic residues" evidence="1">
    <location>
        <begin position="174"/>
        <end position="187"/>
    </location>
</feature>
<feature type="compositionally biased region" description="Polar residues" evidence="1">
    <location>
        <begin position="489"/>
        <end position="498"/>
    </location>
</feature>
<gene>
    <name evidence="2" type="ORF">NP233_g3374</name>
</gene>
<feature type="compositionally biased region" description="Low complexity" evidence="1">
    <location>
        <begin position="812"/>
        <end position="833"/>
    </location>
</feature>
<feature type="compositionally biased region" description="Polar residues" evidence="1">
    <location>
        <begin position="366"/>
        <end position="376"/>
    </location>
</feature>
<feature type="region of interest" description="Disordered" evidence="1">
    <location>
        <begin position="165"/>
        <end position="220"/>
    </location>
</feature>
<evidence type="ECO:0000313" key="3">
    <source>
        <dbReference type="Proteomes" id="UP001213000"/>
    </source>
</evidence>
<feature type="compositionally biased region" description="Basic and acidic residues" evidence="1">
    <location>
        <begin position="537"/>
        <end position="546"/>
    </location>
</feature>
<feature type="compositionally biased region" description="Low complexity" evidence="1">
    <location>
        <begin position="332"/>
        <end position="352"/>
    </location>
</feature>
<keyword evidence="3" id="KW-1185">Reference proteome</keyword>
<feature type="compositionally biased region" description="Pro residues" evidence="1">
    <location>
        <begin position="583"/>
        <end position="596"/>
    </location>
</feature>
<evidence type="ECO:0000256" key="1">
    <source>
        <dbReference type="SAM" id="MobiDB-lite"/>
    </source>
</evidence>
<accession>A0AAD5VX60</accession>
<feature type="compositionally biased region" description="Basic and acidic residues" evidence="1">
    <location>
        <begin position="447"/>
        <end position="464"/>
    </location>
</feature>
<feature type="compositionally biased region" description="Polar residues" evidence="1">
    <location>
        <begin position="322"/>
        <end position="331"/>
    </location>
</feature>
<feature type="compositionally biased region" description="Pro residues" evidence="1">
    <location>
        <begin position="628"/>
        <end position="639"/>
    </location>
</feature>
<feature type="region of interest" description="Disordered" evidence="1">
    <location>
        <begin position="244"/>
        <end position="979"/>
    </location>
</feature>
<sequence length="1027" mass="109287">MEYQFTRGIQRPNAARLSLALSSVLHDSLMTDTQRGIAKEGLHREPPQSSSHLTVPTKTPHSVLSSGSVYSQESWKGPEAWAFNKPPPSSRLPVPAPTFEASPVAAAAFARPPRPMPVPISRGSTLSSTTGSSRSTDSSLLESARASSATSISNQVSYISLAGVEGAAEEKKEKKTKLKQMYKRASRSTKAFAKMFSRSTPPGSAQSSPSGGVAKRSSLKSSASILSPSKGFLNVDPFASESSASFYGLSPPDGQPPSAGLTRSGSSQAVKPPLSVDVQAGLQRSPSVSSPLGIPTSPLLNKVMKHSEKPSSIRGRHVPFPVNSSSTSLPLQPQRSRSASQSSITSNTTQATLTSSHTQRPLPRAPSSTSLRSQAHINHPLPVPPIQVPATQPLPTRPLPDPSSTNTYPSSTTSLPMRQRPRSQSVREVMRPRAVNQTIAEPIPRQTRTEPPRNPNQRDDKPNVPDDTGTPSVLDFPPPTSVSSPPTINRDQVPNTDVGSGRAKVGSVVAHEVHVVKSSPSMPAMRAAYSNSSSRPSSEDASKHSENPVPRQRPRAGSVRAGGAPASYPSISEKSRKQTIPPQVAPPPSVAVPPLPERVARSRAGSVSSRDLAGSRAASTASSRDPSPARPLPRPPPPVSNERRPSVPQISTQNLPKCGGEVTAGPIDHHGKNTTARRGRSIPRSPSLPELRPSFADAPPLPEQRANSQYEESRGRSHVRSPSMPTFPVTTTGDAQGRATRQPLPSGIAERLRSRARSSSRSEDRRPFIDAAALVPPQPPMPSTTNKEKRKPTLESIPSASTYGYVESLGHPTGSSTVSTASTSQSSPSPTVSKLLKSRSAAVRRAATLKSPSMPDLRITVDPSASATPTCSRRPHSPPPPLPQAQAQTKPTVPDATKHLHGLTSHHTSEASKSSESLHLPAILRPKASLTRPKELSYPPPKDIKRPAHARSNKEIAEEGDWDFLDRPPRPPRTPSVMIPATPTIAKTMFSSVKSKFGNRDSVVPPVPALPPMPRKKSMDKVVGMAL</sequence>
<feature type="region of interest" description="Disordered" evidence="1">
    <location>
        <begin position="997"/>
        <end position="1027"/>
    </location>
</feature>
<feature type="compositionally biased region" description="Low complexity" evidence="1">
    <location>
        <begin position="119"/>
        <end position="142"/>
    </location>
</feature>
<feature type="compositionally biased region" description="Basic and acidic residues" evidence="1">
    <location>
        <begin position="942"/>
        <end position="957"/>
    </location>
</feature>
<feature type="compositionally biased region" description="Low complexity" evidence="1">
    <location>
        <begin position="602"/>
        <end position="626"/>
    </location>
</feature>
<feature type="compositionally biased region" description="Low complexity" evidence="1">
    <location>
        <begin position="682"/>
        <end position="694"/>
    </location>
</feature>
<feature type="region of interest" description="Disordered" evidence="1">
    <location>
        <begin position="110"/>
        <end position="142"/>
    </location>
</feature>
<comment type="caution">
    <text evidence="2">The sequence shown here is derived from an EMBL/GenBank/DDBJ whole genome shotgun (WGS) entry which is preliminary data.</text>
</comment>
<feature type="compositionally biased region" description="Low complexity" evidence="1">
    <location>
        <begin position="199"/>
        <end position="212"/>
    </location>
</feature>
<feature type="region of interest" description="Disordered" evidence="1">
    <location>
        <begin position="41"/>
        <end position="66"/>
    </location>
</feature>
<feature type="compositionally biased region" description="Low complexity" evidence="1">
    <location>
        <begin position="527"/>
        <end position="536"/>
    </location>
</feature>
<proteinExistence type="predicted"/>
<evidence type="ECO:0000313" key="2">
    <source>
        <dbReference type="EMBL" id="KAJ3572003.1"/>
    </source>
</evidence>
<dbReference type="AlphaFoldDB" id="A0AAD5VX60"/>
<reference evidence="2" key="1">
    <citation type="submission" date="2022-07" db="EMBL/GenBank/DDBJ databases">
        <title>Genome Sequence of Leucocoprinus birnbaumii.</title>
        <authorList>
            <person name="Buettner E."/>
        </authorList>
    </citation>
    <scope>NUCLEOTIDE SEQUENCE</scope>
    <source>
        <strain evidence="2">VT141</strain>
    </source>
</reference>
<dbReference type="EMBL" id="JANIEX010000161">
    <property type="protein sequence ID" value="KAJ3572003.1"/>
    <property type="molecule type" value="Genomic_DNA"/>
</dbReference>
<name>A0AAD5VX60_9AGAR</name>
<protein>
    <submittedName>
        <fullName evidence="2">Uncharacterized protein</fullName>
    </submittedName>
</protein>
<feature type="compositionally biased region" description="Polar residues" evidence="1">
    <location>
        <begin position="47"/>
        <end position="66"/>
    </location>
</feature>